<dbReference type="GeneID" id="104780743"/>
<dbReference type="InterPro" id="IPR004255">
    <property type="entry name" value="O-acyltransferase_WSD1_N"/>
</dbReference>
<reference evidence="13" key="1">
    <citation type="journal article" date="2014" name="Nat. Commun.">
        <title>The emerging biofuel crop Camelina sativa retains a highly undifferentiated hexaploid genome structure.</title>
        <authorList>
            <person name="Kagale S."/>
            <person name="Koh C."/>
            <person name="Nixon J."/>
            <person name="Bollina V."/>
            <person name="Clarke W.E."/>
            <person name="Tuteja R."/>
            <person name="Spillane C."/>
            <person name="Robinson S.J."/>
            <person name="Links M.G."/>
            <person name="Clarke C."/>
            <person name="Higgins E.E."/>
            <person name="Huebert T."/>
            <person name="Sharpe A.G."/>
            <person name="Parkin I.A."/>
        </authorList>
    </citation>
    <scope>NUCLEOTIDE SEQUENCE [LARGE SCALE GENOMIC DNA]</scope>
    <source>
        <strain evidence="13">cv. DH55</strain>
    </source>
</reference>
<comment type="subcellular location">
    <subcellularLocation>
        <location evidence="1">Cell membrane</location>
        <topology evidence="1">Single-pass membrane protein</topology>
    </subcellularLocation>
    <subcellularLocation>
        <location evidence="2">Endoplasmic reticulum membrane</location>
    </subcellularLocation>
</comment>
<keyword evidence="7" id="KW-0012">Acyltransferase</keyword>
<comment type="catalytic activity">
    <reaction evidence="9">
        <text>a long chain fatty alcohol + a fatty acyl-CoA = a long-chain alcohol wax ester + CoA</text>
        <dbReference type="Rhea" id="RHEA:38443"/>
        <dbReference type="ChEBI" id="CHEBI:17135"/>
        <dbReference type="ChEBI" id="CHEBI:57287"/>
        <dbReference type="ChEBI" id="CHEBI:77636"/>
        <dbReference type="ChEBI" id="CHEBI:235323"/>
        <dbReference type="EC" id="2.3.1.75"/>
    </reaction>
</comment>
<dbReference type="InterPro" id="IPR045034">
    <property type="entry name" value="O-acyltransferase_WSD1-like"/>
</dbReference>
<gene>
    <name evidence="14" type="primary">LOC104780743</name>
</gene>
<evidence type="ECO:0000259" key="11">
    <source>
        <dbReference type="Pfam" id="PF03007"/>
    </source>
</evidence>
<dbReference type="InterPro" id="IPR009721">
    <property type="entry name" value="O-acyltransferase_WSD1_C"/>
</dbReference>
<proteinExistence type="inferred from homology"/>
<feature type="domain" description="O-acyltransferase WSD1 C-terminal" evidence="12">
    <location>
        <begin position="339"/>
        <end position="483"/>
    </location>
</feature>
<dbReference type="Pfam" id="PF03007">
    <property type="entry name" value="WS_DGAT_cat"/>
    <property type="match status" value="1"/>
</dbReference>
<evidence type="ECO:0000256" key="5">
    <source>
        <dbReference type="ARBA" id="ARBA00022679"/>
    </source>
</evidence>
<comment type="pathway">
    <text evidence="4">Lipid metabolism.</text>
</comment>
<dbReference type="Pfam" id="PF06974">
    <property type="entry name" value="WS_DGAT_C"/>
    <property type="match status" value="1"/>
</dbReference>
<dbReference type="Proteomes" id="UP000694864">
    <property type="component" value="Chromosome 4"/>
</dbReference>
<comment type="similarity">
    <text evidence="8">In the N-terminal section; belongs to the long-chain O-acyltransferase family.</text>
</comment>
<evidence type="ECO:0000256" key="1">
    <source>
        <dbReference type="ARBA" id="ARBA00004162"/>
    </source>
</evidence>
<evidence type="ECO:0000256" key="3">
    <source>
        <dbReference type="ARBA" id="ARBA00004771"/>
    </source>
</evidence>
<evidence type="ECO:0000256" key="6">
    <source>
        <dbReference type="ARBA" id="ARBA00022824"/>
    </source>
</evidence>
<feature type="domain" description="O-acyltransferase WSD1-like N-terminal" evidence="11">
    <location>
        <begin position="60"/>
        <end position="276"/>
    </location>
</feature>
<evidence type="ECO:0000256" key="2">
    <source>
        <dbReference type="ARBA" id="ARBA00004586"/>
    </source>
</evidence>
<keyword evidence="13" id="KW-1185">Reference proteome</keyword>
<evidence type="ECO:0000313" key="14">
    <source>
        <dbReference type="RefSeq" id="XP_010503567.1"/>
    </source>
</evidence>
<evidence type="ECO:0000256" key="7">
    <source>
        <dbReference type="ARBA" id="ARBA00023315"/>
    </source>
</evidence>
<sequence>MEITTRRNILEGEKEDEQPLSPAARLFHAPEFNCNIISVIGIKSKMDPDVIMRGFKQTFIRHPRFSSKLVSERWRQWTNQRWVRTDVVVEEHVIVPEIKPQNIENTDAFLEDYVSDLMKIPLDTSRPLWELHILDLKTSDAENVAVFKIHHSVGDGMSIMSLVLACMRKTSNPDELPSLPYQKRSSSLLTTATRSDSRLLWLVKLLWTAVILGLNTVCDVLEFLVTTLFVKDTETPIKGDFRSKKSEQLRLVHRTVSLDDIKLIKNAMNMTINGVVLGVTQASLSRYLERRYGEDETKRKPKNLLKRIRLRSALLVNLRPTTGIQDLADMMEKGSKCWWGNRFGYLVFPFSIALRNDPLEHLKTAHKTINRKKNSFGAMLTYVFCRIIVKSLGIEVAATIINRLMSNTTMTFSNMVGPVEEVSFYGHPITCIASSAYGHPHALTIHCQSYMNKMTITLLVDPTVISDPQRLCEDWEESLRSIKAAVHKRGSPLLWDYLRLLSNRVAWLLYKMAGIIYKMM</sequence>
<dbReference type="SUPFAM" id="SSF52777">
    <property type="entry name" value="CoA-dependent acyltransferases"/>
    <property type="match status" value="1"/>
</dbReference>
<dbReference type="PANTHER" id="PTHR31650">
    <property type="entry name" value="O-ACYLTRANSFERASE (WSD1-LIKE) FAMILY PROTEIN"/>
    <property type="match status" value="1"/>
</dbReference>
<dbReference type="Gene3D" id="3.30.559.10">
    <property type="entry name" value="Chloramphenicol acetyltransferase-like domain"/>
    <property type="match status" value="1"/>
</dbReference>
<keyword evidence="6" id="KW-0256">Endoplasmic reticulum</keyword>
<evidence type="ECO:0000259" key="12">
    <source>
        <dbReference type="Pfam" id="PF06974"/>
    </source>
</evidence>
<keyword evidence="5" id="KW-0808">Transferase</keyword>
<evidence type="ECO:0000256" key="9">
    <source>
        <dbReference type="ARBA" id="ARBA00047604"/>
    </source>
</evidence>
<reference evidence="14" key="2">
    <citation type="submission" date="2025-08" db="UniProtKB">
        <authorList>
            <consortium name="RefSeq"/>
        </authorList>
    </citation>
    <scope>IDENTIFICATION</scope>
    <source>
        <tissue evidence="14">Leaf</tissue>
    </source>
</reference>
<accession>A0ABM0YNC4</accession>
<evidence type="ECO:0000256" key="8">
    <source>
        <dbReference type="ARBA" id="ARBA00024360"/>
    </source>
</evidence>
<protein>
    <submittedName>
        <fullName evidence="14">O-acyltransferase WSD1-like</fullName>
    </submittedName>
</protein>
<comment type="pathway">
    <text evidence="3">Glycerolipid metabolism; triacylglycerol biosynthesis.</text>
</comment>
<evidence type="ECO:0000256" key="10">
    <source>
        <dbReference type="ARBA" id="ARBA00048109"/>
    </source>
</evidence>
<dbReference type="PANTHER" id="PTHR31650:SF1">
    <property type="entry name" value="WAX ESTER SYNTHASE_DIACYLGLYCEROL ACYLTRANSFERASE 4-RELATED"/>
    <property type="match status" value="1"/>
</dbReference>
<dbReference type="InterPro" id="IPR023213">
    <property type="entry name" value="CAT-like_dom_sf"/>
</dbReference>
<comment type="catalytic activity">
    <reaction evidence="10">
        <text>an acyl-CoA + a 1,2-diacyl-sn-glycerol = a triacyl-sn-glycerol + CoA</text>
        <dbReference type="Rhea" id="RHEA:10868"/>
        <dbReference type="ChEBI" id="CHEBI:17815"/>
        <dbReference type="ChEBI" id="CHEBI:57287"/>
        <dbReference type="ChEBI" id="CHEBI:58342"/>
        <dbReference type="ChEBI" id="CHEBI:64615"/>
        <dbReference type="EC" id="2.3.1.20"/>
    </reaction>
</comment>
<evidence type="ECO:0000256" key="4">
    <source>
        <dbReference type="ARBA" id="ARBA00005189"/>
    </source>
</evidence>
<name>A0ABM0YNC4_CAMSA</name>
<evidence type="ECO:0000313" key="13">
    <source>
        <dbReference type="Proteomes" id="UP000694864"/>
    </source>
</evidence>
<organism evidence="13 14">
    <name type="scientific">Camelina sativa</name>
    <name type="common">False flax</name>
    <name type="synonym">Myagrum sativum</name>
    <dbReference type="NCBI Taxonomy" id="90675"/>
    <lineage>
        <taxon>Eukaryota</taxon>
        <taxon>Viridiplantae</taxon>
        <taxon>Streptophyta</taxon>
        <taxon>Embryophyta</taxon>
        <taxon>Tracheophyta</taxon>
        <taxon>Spermatophyta</taxon>
        <taxon>Magnoliopsida</taxon>
        <taxon>eudicotyledons</taxon>
        <taxon>Gunneridae</taxon>
        <taxon>Pentapetalae</taxon>
        <taxon>rosids</taxon>
        <taxon>malvids</taxon>
        <taxon>Brassicales</taxon>
        <taxon>Brassicaceae</taxon>
        <taxon>Camelineae</taxon>
        <taxon>Camelina</taxon>
    </lineage>
</organism>
<dbReference type="RefSeq" id="XP_010503567.1">
    <property type="nucleotide sequence ID" value="XM_010505265.1"/>
</dbReference>